<gene>
    <name evidence="7" type="ORF">RB653_006255</name>
</gene>
<evidence type="ECO:0000313" key="8">
    <source>
        <dbReference type="Proteomes" id="UP001344447"/>
    </source>
</evidence>
<comment type="similarity">
    <text evidence="2">Belongs to the peptidase M24B family.</text>
</comment>
<dbReference type="GO" id="GO:0006508">
    <property type="term" value="P:proteolysis"/>
    <property type="evidence" value="ECO:0007669"/>
    <property type="project" value="TreeGrafter"/>
</dbReference>
<keyword evidence="4" id="KW-0378">Hydrolase</keyword>
<dbReference type="Proteomes" id="UP001344447">
    <property type="component" value="Unassembled WGS sequence"/>
</dbReference>
<dbReference type="InterPro" id="IPR036005">
    <property type="entry name" value="Creatinase/aminopeptidase-like"/>
</dbReference>
<comment type="caution">
    <text evidence="7">The sequence shown here is derived from an EMBL/GenBank/DDBJ whole genome shotgun (WGS) entry which is preliminary data.</text>
</comment>
<dbReference type="GO" id="GO:0005739">
    <property type="term" value="C:mitochondrion"/>
    <property type="evidence" value="ECO:0007669"/>
    <property type="project" value="TreeGrafter"/>
</dbReference>
<dbReference type="EMBL" id="JAVFKY010000001">
    <property type="protein sequence ID" value="KAK5584640.1"/>
    <property type="molecule type" value="Genomic_DNA"/>
</dbReference>
<dbReference type="PANTHER" id="PTHR43226:SF4">
    <property type="entry name" value="XAA-PRO AMINOPEPTIDASE 3"/>
    <property type="match status" value="1"/>
</dbReference>
<proteinExistence type="inferred from homology"/>
<evidence type="ECO:0000256" key="4">
    <source>
        <dbReference type="ARBA" id="ARBA00022801"/>
    </source>
</evidence>
<feature type="domain" description="Aminopeptidase P N-terminal" evidence="6">
    <location>
        <begin position="79"/>
        <end position="216"/>
    </location>
</feature>
<dbReference type="SMART" id="SM01011">
    <property type="entry name" value="AMP_N"/>
    <property type="match status" value="1"/>
</dbReference>
<organism evidence="7 8">
    <name type="scientific">Dictyostelium firmibasis</name>
    <dbReference type="NCBI Taxonomy" id="79012"/>
    <lineage>
        <taxon>Eukaryota</taxon>
        <taxon>Amoebozoa</taxon>
        <taxon>Evosea</taxon>
        <taxon>Eumycetozoa</taxon>
        <taxon>Dictyostelia</taxon>
        <taxon>Dictyosteliales</taxon>
        <taxon>Dictyosteliaceae</taxon>
        <taxon>Dictyostelium</taxon>
    </lineage>
</organism>
<dbReference type="InterPro" id="IPR007865">
    <property type="entry name" value="Aminopep_P_N"/>
</dbReference>
<dbReference type="Gene3D" id="3.90.230.10">
    <property type="entry name" value="Creatinase/methionine aminopeptidase superfamily"/>
    <property type="match status" value="1"/>
</dbReference>
<evidence type="ECO:0000313" key="7">
    <source>
        <dbReference type="EMBL" id="KAK5584640.1"/>
    </source>
</evidence>
<dbReference type="InterPro" id="IPR052433">
    <property type="entry name" value="X-Pro_dipept-like"/>
</dbReference>
<evidence type="ECO:0000259" key="6">
    <source>
        <dbReference type="SMART" id="SM01011"/>
    </source>
</evidence>
<dbReference type="Pfam" id="PF05195">
    <property type="entry name" value="AMP_N"/>
    <property type="match status" value="1"/>
</dbReference>
<keyword evidence="3" id="KW-0479">Metal-binding</keyword>
<evidence type="ECO:0000256" key="2">
    <source>
        <dbReference type="ARBA" id="ARBA00008766"/>
    </source>
</evidence>
<dbReference type="AlphaFoldDB" id="A0AAN7UE58"/>
<dbReference type="GO" id="GO:0030145">
    <property type="term" value="F:manganese ion binding"/>
    <property type="evidence" value="ECO:0007669"/>
    <property type="project" value="InterPro"/>
</dbReference>
<dbReference type="Gene3D" id="3.40.350.10">
    <property type="entry name" value="Creatinase/prolidase N-terminal domain"/>
    <property type="match status" value="1"/>
</dbReference>
<dbReference type="SUPFAM" id="SSF55920">
    <property type="entry name" value="Creatinase/aminopeptidase"/>
    <property type="match status" value="1"/>
</dbReference>
<evidence type="ECO:0000256" key="5">
    <source>
        <dbReference type="ARBA" id="ARBA00023211"/>
    </source>
</evidence>
<dbReference type="InterPro" id="IPR029149">
    <property type="entry name" value="Creatin/AminoP/Spt16_N"/>
</dbReference>
<evidence type="ECO:0000256" key="3">
    <source>
        <dbReference type="ARBA" id="ARBA00022723"/>
    </source>
</evidence>
<name>A0AAN7UE58_9MYCE</name>
<accession>A0AAN7UE58</accession>
<reference evidence="7 8" key="1">
    <citation type="submission" date="2023-11" db="EMBL/GenBank/DDBJ databases">
        <title>Dfirmibasis_genome.</title>
        <authorList>
            <person name="Edelbroek B."/>
            <person name="Kjellin J."/>
            <person name="Jerlstrom-Hultqvist J."/>
            <person name="Soderbom F."/>
        </authorList>
    </citation>
    <scope>NUCLEOTIDE SEQUENCE [LARGE SCALE GENOMIC DNA]</scope>
    <source>
        <strain evidence="7 8">TNS-C-14</strain>
    </source>
</reference>
<sequence>MNNLYKLKNLNKIINISSFNKTNYIKNVMIFSSSSSLLSTNNGRFYSSDKTLKKPLSIGQPTHETHPHLLKKNEITKGIPMEEFKERRDRLMRNFPIGFAIALFTPPEPMMSYDIPWEFRQNTNFNYLTGFNEPEAVLLLVKTSEIDHQSHLFVRERIAAKEKWDGPRCGSENVQKYFGIDFGYNLTLKDGIPILGKLIENSLDGKIYCNTTPWDGLSDKLQPYLKNVNFYTIETFLQKNRLIKSKNEILMMLNSCEIAGKSFSETMKYVGGNSGKPLNEYQVSAYFEWCVKDKGAKRLSYPPVVAGGDNGHTLHYIQNNQTLVDGELLLMDAGCEYWSYTSDITRTFPINGKFTEAQRDIYEAVLDVNKRCIELCKEGESIESIHSKAIELTDNHLKRLGITNANNPNDYTLYFPHSIGHYLGMDTHDTLDFGYSVKLEPGMIITIEPGIYISKYDQNVPEKYRGISIRIEDNVVIPDSNSPPIVLTHLAPKEISQIESIMSNKI</sequence>
<evidence type="ECO:0000256" key="1">
    <source>
        <dbReference type="ARBA" id="ARBA00001936"/>
    </source>
</evidence>
<dbReference type="SUPFAM" id="SSF53092">
    <property type="entry name" value="Creatinase/prolidase N-terminal domain"/>
    <property type="match status" value="1"/>
</dbReference>
<keyword evidence="5" id="KW-0464">Manganese</keyword>
<keyword evidence="8" id="KW-1185">Reference proteome</keyword>
<protein>
    <recommendedName>
        <fullName evidence="6">Aminopeptidase P N-terminal domain-containing protein</fullName>
    </recommendedName>
</protein>
<dbReference type="InterPro" id="IPR000994">
    <property type="entry name" value="Pept_M24"/>
</dbReference>
<dbReference type="Pfam" id="PF00557">
    <property type="entry name" value="Peptidase_M24"/>
    <property type="match status" value="1"/>
</dbReference>
<dbReference type="GO" id="GO:0070006">
    <property type="term" value="F:metalloaminopeptidase activity"/>
    <property type="evidence" value="ECO:0007669"/>
    <property type="project" value="InterPro"/>
</dbReference>
<dbReference type="CDD" id="cd01087">
    <property type="entry name" value="Prolidase"/>
    <property type="match status" value="1"/>
</dbReference>
<comment type="cofactor">
    <cofactor evidence="1">
        <name>Mn(2+)</name>
        <dbReference type="ChEBI" id="CHEBI:29035"/>
    </cofactor>
</comment>
<dbReference type="PANTHER" id="PTHR43226">
    <property type="entry name" value="XAA-PRO AMINOPEPTIDASE 3"/>
    <property type="match status" value="1"/>
</dbReference>